<evidence type="ECO:0000313" key="2">
    <source>
        <dbReference type="Proteomes" id="UP000012249"/>
    </source>
</evidence>
<dbReference type="Proteomes" id="UP000012249">
    <property type="component" value="Unassembled WGS sequence"/>
</dbReference>
<evidence type="ECO:0000313" key="1">
    <source>
        <dbReference type="EMBL" id="EMY14672.1"/>
    </source>
</evidence>
<name>N1U6M0_9LEPT</name>
<dbReference type="EMBL" id="AHMI02000145">
    <property type="protein sequence ID" value="EMY14672.1"/>
    <property type="molecule type" value="Genomic_DNA"/>
</dbReference>
<accession>N1U6M0</accession>
<gene>
    <name evidence="1" type="ORF">LEP1GSC043_2547</name>
</gene>
<protein>
    <submittedName>
        <fullName evidence="1">Uncharacterized protein</fullName>
    </submittedName>
</protein>
<sequence>MFTKFKIETYGFEINSFREEKLILKKFFHKKGRNAFFSHFVGE</sequence>
<organism evidence="1 2">
    <name type="scientific">Leptospira weilii str. Ecochallenge</name>
    <dbReference type="NCBI Taxonomy" id="1049986"/>
    <lineage>
        <taxon>Bacteria</taxon>
        <taxon>Pseudomonadati</taxon>
        <taxon>Spirochaetota</taxon>
        <taxon>Spirochaetia</taxon>
        <taxon>Leptospirales</taxon>
        <taxon>Leptospiraceae</taxon>
        <taxon>Leptospira</taxon>
    </lineage>
</organism>
<dbReference type="AlphaFoldDB" id="N1U6M0"/>
<reference evidence="1 2" key="1">
    <citation type="submission" date="2013-02" db="EMBL/GenBank/DDBJ databases">
        <authorList>
            <person name="Harkins D.M."/>
            <person name="Durkin A.S."/>
            <person name="Brinkac L.M."/>
            <person name="Haft D.H."/>
            <person name="Selengut J.D."/>
            <person name="Sanka R."/>
            <person name="DePew J."/>
            <person name="Purushe J."/>
            <person name="Haake D.A."/>
            <person name="Matsunaga J."/>
            <person name="Vinetz J.M."/>
            <person name="Sutton G.G."/>
            <person name="Nierman W.C."/>
            <person name="Fouts D.E."/>
        </authorList>
    </citation>
    <scope>NUCLEOTIDE SEQUENCE [LARGE SCALE GENOMIC DNA]</scope>
    <source>
        <strain evidence="1 2">Ecochallenge</strain>
    </source>
</reference>
<proteinExistence type="predicted"/>
<comment type="caution">
    <text evidence="1">The sequence shown here is derived from an EMBL/GenBank/DDBJ whole genome shotgun (WGS) entry which is preliminary data.</text>
</comment>